<comment type="subcellular location">
    <subcellularLocation>
        <location evidence="1">Mitochondrion inner membrane</location>
        <topology evidence="1">Single-pass membrane protein</topology>
    </subcellularLocation>
</comment>
<dbReference type="PANTHER" id="PTHR28492:SF1">
    <property type="entry name" value="UBIQUINOL-CYTOCHROME-C REDUCTASE COMPLEX ASSEMBLY FACTOR 6"/>
    <property type="match status" value="1"/>
</dbReference>
<reference evidence="8" key="2">
    <citation type="submission" date="2025-09" db="UniProtKB">
        <authorList>
            <consortium name="Ensembl"/>
        </authorList>
    </citation>
    <scope>IDENTIFICATION</scope>
</reference>
<name>A0A8C6TZW5_9GOBI</name>
<keyword evidence="5" id="KW-0496">Mitochondrion</keyword>
<evidence type="ECO:0000256" key="7">
    <source>
        <dbReference type="ARBA" id="ARBA00044944"/>
    </source>
</evidence>
<dbReference type="GO" id="GO:0005743">
    <property type="term" value="C:mitochondrial inner membrane"/>
    <property type="evidence" value="ECO:0007669"/>
    <property type="project" value="UniProtKB-SubCell"/>
</dbReference>
<comment type="similarity">
    <text evidence="7">Belongs to the UQCC6 family.</text>
</comment>
<dbReference type="AlphaFoldDB" id="A0A8C6TZW5"/>
<dbReference type="InterPro" id="IPR027858">
    <property type="entry name" value="BRAWNIN"/>
</dbReference>
<reference evidence="8" key="1">
    <citation type="submission" date="2025-08" db="UniProtKB">
        <authorList>
            <consortium name="Ensembl"/>
        </authorList>
    </citation>
    <scope>IDENTIFICATION</scope>
</reference>
<keyword evidence="6" id="KW-0472">Membrane</keyword>
<dbReference type="GO" id="GO:0034551">
    <property type="term" value="P:mitochondrial respiratory chain complex III assembly"/>
    <property type="evidence" value="ECO:0007669"/>
    <property type="project" value="InterPro"/>
</dbReference>
<evidence type="ECO:0000256" key="5">
    <source>
        <dbReference type="ARBA" id="ARBA00023128"/>
    </source>
</evidence>
<evidence type="ECO:0000256" key="6">
    <source>
        <dbReference type="ARBA" id="ARBA00023136"/>
    </source>
</evidence>
<evidence type="ECO:0000313" key="8">
    <source>
        <dbReference type="Ensembl" id="ENSNMLP00000026578.1"/>
    </source>
</evidence>
<evidence type="ECO:0000256" key="2">
    <source>
        <dbReference type="ARBA" id="ARBA00022692"/>
    </source>
</evidence>
<keyword evidence="9" id="KW-1185">Reference proteome</keyword>
<accession>A0A8C6TZW5</accession>
<keyword evidence="3" id="KW-0999">Mitochondrion inner membrane</keyword>
<keyword evidence="4" id="KW-1133">Transmembrane helix</keyword>
<dbReference type="Ensembl" id="ENSNMLT00000029712.1">
    <property type="protein sequence ID" value="ENSNMLP00000026578.1"/>
    <property type="gene ID" value="ENSNMLG00000016968.1"/>
</dbReference>
<evidence type="ECO:0000256" key="3">
    <source>
        <dbReference type="ARBA" id="ARBA00022792"/>
    </source>
</evidence>
<organism evidence="8 9">
    <name type="scientific">Neogobius melanostomus</name>
    <name type="common">round goby</name>
    <dbReference type="NCBI Taxonomy" id="47308"/>
    <lineage>
        <taxon>Eukaryota</taxon>
        <taxon>Metazoa</taxon>
        <taxon>Chordata</taxon>
        <taxon>Craniata</taxon>
        <taxon>Vertebrata</taxon>
        <taxon>Euteleostomi</taxon>
        <taxon>Actinopterygii</taxon>
        <taxon>Neopterygii</taxon>
        <taxon>Teleostei</taxon>
        <taxon>Neoteleostei</taxon>
        <taxon>Acanthomorphata</taxon>
        <taxon>Gobiaria</taxon>
        <taxon>Gobiiformes</taxon>
        <taxon>Gobioidei</taxon>
        <taxon>Gobiidae</taxon>
        <taxon>Benthophilinae</taxon>
        <taxon>Neogobiini</taxon>
        <taxon>Neogobius</taxon>
    </lineage>
</organism>
<dbReference type="Proteomes" id="UP000694523">
    <property type="component" value="Unplaced"/>
</dbReference>
<dbReference type="Pfam" id="PF14990">
    <property type="entry name" value="DUF4516"/>
    <property type="match status" value="1"/>
</dbReference>
<keyword evidence="2" id="KW-0812">Transmembrane</keyword>
<evidence type="ECO:0000256" key="1">
    <source>
        <dbReference type="ARBA" id="ARBA00004434"/>
    </source>
</evidence>
<proteinExistence type="inferred from homology"/>
<protein>
    <submittedName>
        <fullName evidence="8">Uncharacterized protein</fullName>
    </submittedName>
</protein>
<dbReference type="PANTHER" id="PTHR28492">
    <property type="entry name" value="HYPOTHETICAL PROTEIN LOC691921"/>
    <property type="match status" value="1"/>
</dbReference>
<sequence>MPAGVSWPRYLRMFTATIASMFLGAQAVHQYYLPDLVKSNNYSHETAITYLAIV</sequence>
<evidence type="ECO:0000256" key="4">
    <source>
        <dbReference type="ARBA" id="ARBA00022989"/>
    </source>
</evidence>
<evidence type="ECO:0000313" key="9">
    <source>
        <dbReference type="Proteomes" id="UP000694523"/>
    </source>
</evidence>